<accession>A0A2P2IHH4</accession>
<sequence>MIIPSACLLVSIAAFPSPATIKHI</sequence>
<reference evidence="1" key="1">
    <citation type="submission" date="2018-02" db="EMBL/GenBank/DDBJ databases">
        <title>Rhizophora mucronata_Transcriptome.</title>
        <authorList>
            <person name="Meera S.P."/>
            <person name="Sreeshan A."/>
            <person name="Augustine A."/>
        </authorList>
    </citation>
    <scope>NUCLEOTIDE SEQUENCE</scope>
    <source>
        <tissue evidence="1">Leaf</tissue>
    </source>
</reference>
<evidence type="ECO:0000313" key="1">
    <source>
        <dbReference type="EMBL" id="MBW80651.1"/>
    </source>
</evidence>
<organism evidence="1">
    <name type="scientific">Rhizophora mucronata</name>
    <name type="common">Asiatic mangrove</name>
    <dbReference type="NCBI Taxonomy" id="61149"/>
    <lineage>
        <taxon>Eukaryota</taxon>
        <taxon>Viridiplantae</taxon>
        <taxon>Streptophyta</taxon>
        <taxon>Embryophyta</taxon>
        <taxon>Tracheophyta</taxon>
        <taxon>Spermatophyta</taxon>
        <taxon>Magnoliopsida</taxon>
        <taxon>eudicotyledons</taxon>
        <taxon>Gunneridae</taxon>
        <taxon>Pentapetalae</taxon>
        <taxon>rosids</taxon>
        <taxon>fabids</taxon>
        <taxon>Malpighiales</taxon>
        <taxon>Rhizophoraceae</taxon>
        <taxon>Rhizophora</taxon>
    </lineage>
</organism>
<proteinExistence type="predicted"/>
<dbReference type="AlphaFoldDB" id="A0A2P2IHH4"/>
<protein>
    <submittedName>
        <fullName evidence="1">Uncharacterized protein</fullName>
    </submittedName>
</protein>
<name>A0A2P2IHH4_RHIMU</name>
<dbReference type="EMBL" id="GGEC01000168">
    <property type="protein sequence ID" value="MBW80651.1"/>
    <property type="molecule type" value="Transcribed_RNA"/>
</dbReference>